<reference evidence="2" key="1">
    <citation type="submission" date="2013-03" db="EMBL/GenBank/DDBJ databases">
        <title>The Genome Sequence of Anopheles minimus MINIMUS1.</title>
        <authorList>
            <consortium name="The Broad Institute Genomics Platform"/>
            <person name="Neafsey D.E."/>
            <person name="Walton C."/>
            <person name="Walker B."/>
            <person name="Young S.K."/>
            <person name="Zeng Q."/>
            <person name="Gargeya S."/>
            <person name="Fitzgerald M."/>
            <person name="Haas B."/>
            <person name="Abouelleil A."/>
            <person name="Allen A.W."/>
            <person name="Alvarado L."/>
            <person name="Arachchi H.M."/>
            <person name="Berlin A.M."/>
            <person name="Chapman S.B."/>
            <person name="Gainer-Dewar J."/>
            <person name="Goldberg J."/>
            <person name="Griggs A."/>
            <person name="Gujja S."/>
            <person name="Hansen M."/>
            <person name="Howarth C."/>
            <person name="Imamovic A."/>
            <person name="Ireland A."/>
            <person name="Larimer J."/>
            <person name="McCowan C."/>
            <person name="Murphy C."/>
            <person name="Pearson M."/>
            <person name="Poon T.W."/>
            <person name="Priest M."/>
            <person name="Roberts A."/>
            <person name="Saif S."/>
            <person name="Shea T."/>
            <person name="Sisk P."/>
            <person name="Sykes S."/>
            <person name="Wortman J."/>
            <person name="Nusbaum C."/>
            <person name="Birren B."/>
        </authorList>
    </citation>
    <scope>NUCLEOTIDE SEQUENCE [LARGE SCALE GENOMIC DNA]</scope>
    <source>
        <strain evidence="2">MINIMUS1</strain>
    </source>
</reference>
<dbReference type="VEuPathDB" id="VectorBase:AMIN002862"/>
<organism evidence="1 2">
    <name type="scientific">Anopheles minimus</name>
    <dbReference type="NCBI Taxonomy" id="112268"/>
    <lineage>
        <taxon>Eukaryota</taxon>
        <taxon>Metazoa</taxon>
        <taxon>Ecdysozoa</taxon>
        <taxon>Arthropoda</taxon>
        <taxon>Hexapoda</taxon>
        <taxon>Insecta</taxon>
        <taxon>Pterygota</taxon>
        <taxon>Neoptera</taxon>
        <taxon>Endopterygota</taxon>
        <taxon>Diptera</taxon>
        <taxon>Nematocera</taxon>
        <taxon>Culicoidea</taxon>
        <taxon>Culicidae</taxon>
        <taxon>Anophelinae</taxon>
        <taxon>Anopheles</taxon>
    </lineage>
</organism>
<sequence length="101" mass="11344">MSTGHNSIVNWAFIRQRANVSCQLRVHLVRFLVDEPSEIGKARHVIDVLDVEQLLEHFRPDVLLQISEGEKIREPYCENSDTSTLAFGAITAALISMKPGN</sequence>
<evidence type="ECO:0000313" key="2">
    <source>
        <dbReference type="Proteomes" id="UP000075920"/>
    </source>
</evidence>
<protein>
    <submittedName>
        <fullName evidence="1">Uncharacterized protein</fullName>
    </submittedName>
</protein>
<dbReference type="AlphaFoldDB" id="A0A182VXR3"/>
<proteinExistence type="predicted"/>
<keyword evidence="2" id="KW-1185">Reference proteome</keyword>
<accession>A0A182VXR3</accession>
<evidence type="ECO:0000313" key="1">
    <source>
        <dbReference type="EnsemblMetazoa" id="AMIN002862-PA"/>
    </source>
</evidence>
<dbReference type="Proteomes" id="UP000075920">
    <property type="component" value="Unassembled WGS sequence"/>
</dbReference>
<name>A0A182VXR3_9DIPT</name>
<dbReference type="EnsemblMetazoa" id="AMIN002862-RA">
    <property type="protein sequence ID" value="AMIN002862-PA"/>
    <property type="gene ID" value="AMIN002862"/>
</dbReference>
<reference evidence="1" key="2">
    <citation type="submission" date="2020-05" db="UniProtKB">
        <authorList>
            <consortium name="EnsemblMetazoa"/>
        </authorList>
    </citation>
    <scope>IDENTIFICATION</scope>
    <source>
        <strain evidence="1">MINIMUS1</strain>
    </source>
</reference>